<dbReference type="InterPro" id="IPR007050">
    <property type="entry name" value="HTH_bacterioopsin"/>
</dbReference>
<protein>
    <submittedName>
        <fullName evidence="10">Bacterio-opsin activator domain-containing protein</fullName>
    </submittedName>
</protein>
<dbReference type="PROSITE" id="PS50112">
    <property type="entry name" value="PAS"/>
    <property type="match status" value="1"/>
</dbReference>
<dbReference type="GeneID" id="71854089"/>
<evidence type="ECO:0000256" key="4">
    <source>
        <dbReference type="ARBA" id="ARBA00023015"/>
    </source>
</evidence>
<dbReference type="Pfam" id="PF15915">
    <property type="entry name" value="BAT"/>
    <property type="match status" value="1"/>
</dbReference>
<dbReference type="RefSeq" id="WP_246966166.1">
    <property type="nucleotide sequence ID" value="NZ_CP095397.1"/>
</dbReference>
<evidence type="ECO:0000259" key="9">
    <source>
        <dbReference type="PROSITE" id="PS50113"/>
    </source>
</evidence>
<dbReference type="EMBL" id="JBHSDJ010000109">
    <property type="protein sequence ID" value="MFC4247974.1"/>
    <property type="molecule type" value="Genomic_DNA"/>
</dbReference>
<dbReference type="Pfam" id="PF04967">
    <property type="entry name" value="HTH_10"/>
    <property type="match status" value="1"/>
</dbReference>
<dbReference type="InterPro" id="IPR000014">
    <property type="entry name" value="PAS"/>
</dbReference>
<dbReference type="InterPro" id="IPR031803">
    <property type="entry name" value="BAT_GAF/HTH-assoc"/>
</dbReference>
<dbReference type="SMART" id="SM00086">
    <property type="entry name" value="PAC"/>
    <property type="match status" value="1"/>
</dbReference>
<evidence type="ECO:0000256" key="5">
    <source>
        <dbReference type="ARBA" id="ARBA00023163"/>
    </source>
</evidence>
<dbReference type="InterPro" id="IPR035965">
    <property type="entry name" value="PAS-like_dom_sf"/>
</dbReference>
<evidence type="ECO:0000256" key="2">
    <source>
        <dbReference type="ARBA" id="ARBA00022643"/>
    </source>
</evidence>
<dbReference type="Pfam" id="PF13426">
    <property type="entry name" value="PAS_9"/>
    <property type="match status" value="1"/>
</dbReference>
<organism evidence="10 11">
    <name type="scientific">Natribaculum luteum</name>
    <dbReference type="NCBI Taxonomy" id="1586232"/>
    <lineage>
        <taxon>Archaea</taxon>
        <taxon>Methanobacteriati</taxon>
        <taxon>Methanobacteriota</taxon>
        <taxon>Stenosarchaea group</taxon>
        <taxon>Halobacteria</taxon>
        <taxon>Halobacteriales</taxon>
        <taxon>Natrialbaceae</taxon>
        <taxon>Natribaculum</taxon>
    </lineage>
</organism>
<dbReference type="PROSITE" id="PS50113">
    <property type="entry name" value="PAC"/>
    <property type="match status" value="1"/>
</dbReference>
<keyword evidence="5" id="KW-0804">Transcription</keyword>
<dbReference type="Gene3D" id="3.30.450.20">
    <property type="entry name" value="PAS domain"/>
    <property type="match status" value="1"/>
</dbReference>
<dbReference type="NCBIfam" id="TIGR00229">
    <property type="entry name" value="sensory_box"/>
    <property type="match status" value="1"/>
</dbReference>
<keyword evidence="1" id="KW-0285">Flavoprotein</keyword>
<dbReference type="PANTHER" id="PTHR47429:SF2">
    <property type="entry name" value="PROTEIN TWIN LOV 1"/>
    <property type="match status" value="1"/>
</dbReference>
<dbReference type="Proteomes" id="UP001595821">
    <property type="component" value="Unassembled WGS sequence"/>
</dbReference>
<evidence type="ECO:0000256" key="3">
    <source>
        <dbReference type="ARBA" id="ARBA00022991"/>
    </source>
</evidence>
<keyword evidence="3" id="KW-0157">Chromophore</keyword>
<sequence>MTDTDTERNESSAGGGDTPAAALERIVDPVVAVAGGTVTCVNAAAADAFDTHTDVSDRPAASVLDTVWEQLEAEIEETAIGTVRTVSLEDDRFDARIHRGDDGATITFDHDDTSHVRDRAIKDRAIDEAPIGVTLSDPSREDNPLIYVNDAYERLTGYTSEEVVGQNCRFLQGEDSDPEAIREMREAIDEQRPVTVELKNYRKDGEEFWNEVTIAPVRDDDGEVTNYVGFQNDVTARKQAQFELERHKEKLQEERAELERVLERVEGLVQDVTAAVAGATSRTDLEDAVCDRIAAERAYEGVWIGERSPATSSIEARTSAGTTPEPIEIDDGHPASVALERGGVAVDRVDGTTVAAIPLAYSGVEYGVLTVRTTEGHDVDERDEVILSALTRAVASGINARETSRMLATDAVVAVELELVDRNVAPVALSAAADCELEYRRSVHRTDDETASLYTATDASMDELEAAAAELEGVELRPIVERDEECLVELTTDESLVEWLSERGAVVRSITAEDGRTRLTLEVPRSANVRDVVEAVEERYPETDVRSFQQRERADETRQEFAANLEDELTDRQLAALQRAYLGGYFEWPRPTTGEELAQSMGVSRPTFHEHLRTAEAKLCRAFFGE</sequence>
<feature type="domain" description="PAC" evidence="9">
    <location>
        <begin position="194"/>
        <end position="246"/>
    </location>
</feature>
<dbReference type="SMART" id="SM00091">
    <property type="entry name" value="PAS"/>
    <property type="match status" value="2"/>
</dbReference>
<dbReference type="InterPro" id="IPR029016">
    <property type="entry name" value="GAF-like_dom_sf"/>
</dbReference>
<evidence type="ECO:0000256" key="7">
    <source>
        <dbReference type="SAM" id="MobiDB-lite"/>
    </source>
</evidence>
<accession>A0ABD5P1R8</accession>
<keyword evidence="4" id="KW-0805">Transcription regulation</keyword>
<dbReference type="Gene3D" id="3.30.450.40">
    <property type="match status" value="1"/>
</dbReference>
<keyword evidence="6" id="KW-0175">Coiled coil</keyword>
<dbReference type="AlphaFoldDB" id="A0ABD5P1R8"/>
<feature type="coiled-coil region" evidence="6">
    <location>
        <begin position="237"/>
        <end position="275"/>
    </location>
</feature>
<gene>
    <name evidence="10" type="ORF">ACFOZ7_13650</name>
</gene>
<evidence type="ECO:0000259" key="8">
    <source>
        <dbReference type="PROSITE" id="PS50112"/>
    </source>
</evidence>
<evidence type="ECO:0000313" key="11">
    <source>
        <dbReference type="Proteomes" id="UP001595821"/>
    </source>
</evidence>
<evidence type="ECO:0000256" key="1">
    <source>
        <dbReference type="ARBA" id="ARBA00022630"/>
    </source>
</evidence>
<feature type="domain" description="PAS" evidence="8">
    <location>
        <begin position="118"/>
        <end position="191"/>
    </location>
</feature>
<comment type="caution">
    <text evidence="10">The sequence shown here is derived from an EMBL/GenBank/DDBJ whole genome shotgun (WGS) entry which is preliminary data.</text>
</comment>
<feature type="region of interest" description="Disordered" evidence="7">
    <location>
        <begin position="1"/>
        <end position="21"/>
    </location>
</feature>
<dbReference type="InterPro" id="IPR001610">
    <property type="entry name" value="PAC"/>
</dbReference>
<dbReference type="InterPro" id="IPR000700">
    <property type="entry name" value="PAS-assoc_C"/>
</dbReference>
<dbReference type="SUPFAM" id="SSF55781">
    <property type="entry name" value="GAF domain-like"/>
    <property type="match status" value="1"/>
</dbReference>
<feature type="compositionally biased region" description="Basic and acidic residues" evidence="7">
    <location>
        <begin position="1"/>
        <end position="10"/>
    </location>
</feature>
<evidence type="ECO:0000313" key="10">
    <source>
        <dbReference type="EMBL" id="MFC4247974.1"/>
    </source>
</evidence>
<keyword evidence="2" id="KW-0288">FMN</keyword>
<proteinExistence type="predicted"/>
<evidence type="ECO:0000256" key="6">
    <source>
        <dbReference type="SAM" id="Coils"/>
    </source>
</evidence>
<dbReference type="CDD" id="cd00130">
    <property type="entry name" value="PAS"/>
    <property type="match status" value="1"/>
</dbReference>
<dbReference type="SUPFAM" id="SSF55785">
    <property type="entry name" value="PYP-like sensor domain (PAS domain)"/>
    <property type="match status" value="1"/>
</dbReference>
<name>A0ABD5P1R8_9EURY</name>
<dbReference type="PANTHER" id="PTHR47429">
    <property type="entry name" value="PROTEIN TWIN LOV 1"/>
    <property type="match status" value="1"/>
</dbReference>
<reference evidence="10 11" key="1">
    <citation type="journal article" date="2014" name="Int. J. Syst. Evol. Microbiol.">
        <title>Complete genome sequence of Corynebacterium casei LMG S-19264T (=DSM 44701T), isolated from a smear-ripened cheese.</title>
        <authorList>
            <consortium name="US DOE Joint Genome Institute (JGI-PGF)"/>
            <person name="Walter F."/>
            <person name="Albersmeier A."/>
            <person name="Kalinowski J."/>
            <person name="Ruckert C."/>
        </authorList>
    </citation>
    <scope>NUCLEOTIDE SEQUENCE [LARGE SCALE GENOMIC DNA]</scope>
    <source>
        <strain evidence="10 11">IBRC-M 10912</strain>
    </source>
</reference>